<protein>
    <submittedName>
        <fullName evidence="2">Uncharacterized protein</fullName>
    </submittedName>
</protein>
<dbReference type="Proteomes" id="UP000712600">
    <property type="component" value="Unassembled WGS sequence"/>
</dbReference>
<dbReference type="AlphaFoldDB" id="A0A8S9MZ44"/>
<accession>A0A8S9MZ44</accession>
<comment type="caution">
    <text evidence="2">The sequence shown here is derived from an EMBL/GenBank/DDBJ whole genome shotgun (WGS) entry which is preliminary data.</text>
</comment>
<reference evidence="2" key="1">
    <citation type="submission" date="2019-12" db="EMBL/GenBank/DDBJ databases">
        <title>Genome sequencing and annotation of Brassica cretica.</title>
        <authorList>
            <person name="Studholme D.J."/>
            <person name="Sarris P."/>
        </authorList>
    </citation>
    <scope>NUCLEOTIDE SEQUENCE</scope>
    <source>
        <strain evidence="2">PFS-109/04</strain>
        <tissue evidence="2">Leaf</tissue>
    </source>
</reference>
<organism evidence="2 3">
    <name type="scientific">Brassica cretica</name>
    <name type="common">Mustard</name>
    <dbReference type="NCBI Taxonomy" id="69181"/>
    <lineage>
        <taxon>Eukaryota</taxon>
        <taxon>Viridiplantae</taxon>
        <taxon>Streptophyta</taxon>
        <taxon>Embryophyta</taxon>
        <taxon>Tracheophyta</taxon>
        <taxon>Spermatophyta</taxon>
        <taxon>Magnoliopsida</taxon>
        <taxon>eudicotyledons</taxon>
        <taxon>Gunneridae</taxon>
        <taxon>Pentapetalae</taxon>
        <taxon>rosids</taxon>
        <taxon>malvids</taxon>
        <taxon>Brassicales</taxon>
        <taxon>Brassicaceae</taxon>
        <taxon>Brassiceae</taxon>
        <taxon>Brassica</taxon>
    </lineage>
</organism>
<feature type="region of interest" description="Disordered" evidence="1">
    <location>
        <begin position="1"/>
        <end position="42"/>
    </location>
</feature>
<evidence type="ECO:0000313" key="2">
    <source>
        <dbReference type="EMBL" id="KAF3485830.1"/>
    </source>
</evidence>
<gene>
    <name evidence="2" type="ORF">F2Q69_00053869</name>
</gene>
<dbReference type="EMBL" id="QGKX02002183">
    <property type="protein sequence ID" value="KAF3485830.1"/>
    <property type="molecule type" value="Genomic_DNA"/>
</dbReference>
<evidence type="ECO:0000313" key="3">
    <source>
        <dbReference type="Proteomes" id="UP000712600"/>
    </source>
</evidence>
<feature type="compositionally biased region" description="Basic residues" evidence="1">
    <location>
        <begin position="1"/>
        <end position="12"/>
    </location>
</feature>
<sequence>MTKKKKPKRSPSGKRAWASPSSSASTQSSGASKQSSFKIPASSSQFKLDLAASVEDGSVDLPISDLPLETSANAQITSDIVEPSTMDTSLTLSIPATATGGCPQDPPITVCDSY</sequence>
<feature type="compositionally biased region" description="Low complexity" evidence="1">
    <location>
        <begin position="13"/>
        <end position="36"/>
    </location>
</feature>
<evidence type="ECO:0000256" key="1">
    <source>
        <dbReference type="SAM" id="MobiDB-lite"/>
    </source>
</evidence>
<name>A0A8S9MZ44_BRACR</name>
<proteinExistence type="predicted"/>